<evidence type="ECO:0000313" key="2">
    <source>
        <dbReference type="Proteomes" id="UP000678499"/>
    </source>
</evidence>
<dbReference type="OrthoDB" id="422066at2759"/>
<dbReference type="Pfam" id="PF01041">
    <property type="entry name" value="DegT_DnrJ_EryC1"/>
    <property type="match status" value="1"/>
</dbReference>
<dbReference type="InterPro" id="IPR015424">
    <property type="entry name" value="PyrdxlP-dep_Trfase"/>
</dbReference>
<dbReference type="GO" id="GO:0030170">
    <property type="term" value="F:pyridoxal phosphate binding"/>
    <property type="evidence" value="ECO:0007669"/>
    <property type="project" value="TreeGrafter"/>
</dbReference>
<dbReference type="EMBL" id="OA924096">
    <property type="protein sequence ID" value="CAD7286070.1"/>
    <property type="molecule type" value="Genomic_DNA"/>
</dbReference>
<dbReference type="GO" id="GO:0008483">
    <property type="term" value="F:transaminase activity"/>
    <property type="evidence" value="ECO:0007669"/>
    <property type="project" value="TreeGrafter"/>
</dbReference>
<dbReference type="InterPro" id="IPR015421">
    <property type="entry name" value="PyrdxlP-dep_Trfase_major"/>
</dbReference>
<dbReference type="InterPro" id="IPR000653">
    <property type="entry name" value="DegT/StrS_aminotransferase"/>
</dbReference>
<name>A0A7R9C485_9CRUS</name>
<organism evidence="1">
    <name type="scientific">Notodromas monacha</name>
    <dbReference type="NCBI Taxonomy" id="399045"/>
    <lineage>
        <taxon>Eukaryota</taxon>
        <taxon>Metazoa</taxon>
        <taxon>Ecdysozoa</taxon>
        <taxon>Arthropoda</taxon>
        <taxon>Crustacea</taxon>
        <taxon>Oligostraca</taxon>
        <taxon>Ostracoda</taxon>
        <taxon>Podocopa</taxon>
        <taxon>Podocopida</taxon>
        <taxon>Cypridocopina</taxon>
        <taxon>Cypridoidea</taxon>
        <taxon>Cyprididae</taxon>
        <taxon>Notodromas</taxon>
    </lineage>
</organism>
<evidence type="ECO:0000313" key="1">
    <source>
        <dbReference type="EMBL" id="CAD7286070.1"/>
    </source>
</evidence>
<dbReference type="SUPFAM" id="SSF53383">
    <property type="entry name" value="PLP-dependent transferases"/>
    <property type="match status" value="1"/>
</dbReference>
<feature type="non-terminal residue" evidence="1">
    <location>
        <position position="194"/>
    </location>
</feature>
<sequence length="194" mass="21897">MPAKMNEIIQICQHHQIKIIEDAAEALGSEYQGQKCGALGDFGVLSFNGNKIITTSGGGALVCKTAEDKQKAVFLATQARDSAPHYEHTQLGYNFRMSNILAGIGRGQMQALDERVAQKRQINAQYRQILPSYAFQDESVDGRSNYWLTAIITQSYEQREAIRLALEQDNIESRPLWNPMHLQPLYQHSTHYLN</sequence>
<keyword evidence="2" id="KW-1185">Reference proteome</keyword>
<dbReference type="Proteomes" id="UP000678499">
    <property type="component" value="Unassembled WGS sequence"/>
</dbReference>
<proteinExistence type="predicted"/>
<dbReference type="PANTHER" id="PTHR30244:SF34">
    <property type="entry name" value="DTDP-4-AMINO-4,6-DIDEOXYGALACTOSE TRANSAMINASE"/>
    <property type="match status" value="1"/>
</dbReference>
<dbReference type="AlphaFoldDB" id="A0A7R9C485"/>
<protein>
    <submittedName>
        <fullName evidence="1">Uncharacterized protein</fullName>
    </submittedName>
</protein>
<dbReference type="GO" id="GO:0000271">
    <property type="term" value="P:polysaccharide biosynthetic process"/>
    <property type="evidence" value="ECO:0007669"/>
    <property type="project" value="TreeGrafter"/>
</dbReference>
<dbReference type="Gene3D" id="3.90.1150.10">
    <property type="entry name" value="Aspartate Aminotransferase, domain 1"/>
    <property type="match status" value="1"/>
</dbReference>
<gene>
    <name evidence="1" type="ORF">NMOB1V02_LOCUS13672</name>
</gene>
<dbReference type="EMBL" id="CAJPEX010042059">
    <property type="protein sequence ID" value="CAG0926222.1"/>
    <property type="molecule type" value="Genomic_DNA"/>
</dbReference>
<dbReference type="Gene3D" id="3.40.640.10">
    <property type="entry name" value="Type I PLP-dependent aspartate aminotransferase-like (Major domain)"/>
    <property type="match status" value="1"/>
</dbReference>
<dbReference type="PANTHER" id="PTHR30244">
    <property type="entry name" value="TRANSAMINASE"/>
    <property type="match status" value="1"/>
</dbReference>
<dbReference type="InterPro" id="IPR015422">
    <property type="entry name" value="PyrdxlP-dep_Trfase_small"/>
</dbReference>
<reference evidence="1" key="1">
    <citation type="submission" date="2020-11" db="EMBL/GenBank/DDBJ databases">
        <authorList>
            <person name="Tran Van P."/>
        </authorList>
    </citation>
    <scope>NUCLEOTIDE SEQUENCE</scope>
</reference>
<accession>A0A7R9C485</accession>